<dbReference type="AlphaFoldDB" id="K6WEA4"/>
<evidence type="ECO:0000259" key="6">
    <source>
        <dbReference type="Pfam" id="PF03328"/>
    </source>
</evidence>
<feature type="binding site" evidence="4">
    <location>
        <position position="113"/>
    </location>
    <ligand>
        <name>substrate</name>
    </ligand>
</feature>
<dbReference type="PANTHER" id="PTHR32308:SF0">
    <property type="entry name" value="HPCH_HPAI ALDOLASE_CITRATE LYASE DOMAIN-CONTAINING PROTEIN"/>
    <property type="match status" value="1"/>
</dbReference>
<dbReference type="PIRSF" id="PIRSF015582">
    <property type="entry name" value="Cit_lyase_B"/>
    <property type="match status" value="1"/>
</dbReference>
<dbReference type="GO" id="GO:0000287">
    <property type="term" value="F:magnesium ion binding"/>
    <property type="evidence" value="ECO:0007669"/>
    <property type="project" value="TreeGrafter"/>
</dbReference>
<sequence length="272" mass="29017">MSSARSYLFVPGHRHQMADKAFTRGADEVIIDLEDAVPAADKQTARTNAREILGRRRGWVRINAVGSADAVADLNAVAGHAYGVRIPKVDSPRDVAWVASRLPKGTKLLCAIETARGVLAAPEIASLPGVERLALGGIDLRADLRCGTSPHALDYARSALVIASRAHGLASPIDSVFAHVNDPAALAEEARIARELGFGAKSAIHPKQLDTIHRVFMPSANDITWATTIMHALEISDGRPTTTSDGEFIDAPVEARARRILAHHDDRSAATG</sequence>
<dbReference type="GO" id="GO:0016829">
    <property type="term" value="F:lyase activity"/>
    <property type="evidence" value="ECO:0007669"/>
    <property type="project" value="UniProtKB-KW"/>
</dbReference>
<keyword evidence="3 5" id="KW-0460">Magnesium</keyword>
<feature type="domain" description="HpcH/HpaI aldolase/citrate lyase" evidence="6">
    <location>
        <begin position="5"/>
        <end position="206"/>
    </location>
</feature>
<dbReference type="InterPro" id="IPR040442">
    <property type="entry name" value="Pyrv_kinase-like_dom_sf"/>
</dbReference>
<dbReference type="InterPro" id="IPR015813">
    <property type="entry name" value="Pyrv/PenolPyrv_kinase-like_dom"/>
</dbReference>
<evidence type="ECO:0000313" key="7">
    <source>
        <dbReference type="EMBL" id="GAB92081.1"/>
    </source>
</evidence>
<comment type="cofactor">
    <cofactor evidence="1">
        <name>Mg(2+)</name>
        <dbReference type="ChEBI" id="CHEBI:18420"/>
    </cofactor>
</comment>
<feature type="binding site" evidence="5">
    <location>
        <position position="113"/>
    </location>
    <ligand>
        <name>Mg(2+)</name>
        <dbReference type="ChEBI" id="CHEBI:18420"/>
    </ligand>
</feature>
<comment type="caution">
    <text evidence="7">The sequence shown here is derived from an EMBL/GenBank/DDBJ whole genome shotgun (WGS) entry which is preliminary data.</text>
</comment>
<feature type="binding site" evidence="5">
    <location>
        <position position="139"/>
    </location>
    <ligand>
        <name>Mg(2+)</name>
        <dbReference type="ChEBI" id="CHEBI:18420"/>
    </ligand>
</feature>
<evidence type="ECO:0000256" key="4">
    <source>
        <dbReference type="PIRSR" id="PIRSR015582-1"/>
    </source>
</evidence>
<proteinExistence type="predicted"/>
<organism evidence="7 8">
    <name type="scientific">Gordonia rhizosphera NBRC 16068</name>
    <dbReference type="NCBI Taxonomy" id="1108045"/>
    <lineage>
        <taxon>Bacteria</taxon>
        <taxon>Bacillati</taxon>
        <taxon>Actinomycetota</taxon>
        <taxon>Actinomycetes</taxon>
        <taxon>Mycobacteriales</taxon>
        <taxon>Gordoniaceae</taxon>
        <taxon>Gordonia</taxon>
    </lineage>
</organism>
<accession>K6WEA4</accession>
<gene>
    <name evidence="7" type="ORF">GORHZ_159_00370</name>
</gene>
<evidence type="ECO:0000256" key="3">
    <source>
        <dbReference type="ARBA" id="ARBA00022842"/>
    </source>
</evidence>
<dbReference type="InterPro" id="IPR005000">
    <property type="entry name" value="Aldolase/citrate-lyase_domain"/>
</dbReference>
<evidence type="ECO:0000256" key="5">
    <source>
        <dbReference type="PIRSR" id="PIRSR015582-2"/>
    </source>
</evidence>
<dbReference type="STRING" id="1108045.GORHZ_159_00370"/>
<dbReference type="GO" id="GO:0006107">
    <property type="term" value="P:oxaloacetate metabolic process"/>
    <property type="evidence" value="ECO:0007669"/>
    <property type="project" value="TreeGrafter"/>
</dbReference>
<dbReference type="InterPro" id="IPR011206">
    <property type="entry name" value="Citrate_lyase_beta/mcl1/mcl2"/>
</dbReference>
<protein>
    <submittedName>
        <fullName evidence="7">Putative citrate lyase beta chain</fullName>
    </submittedName>
</protein>
<dbReference type="PANTHER" id="PTHR32308">
    <property type="entry name" value="LYASE BETA SUBUNIT, PUTATIVE (AFU_ORTHOLOGUE AFUA_4G13030)-RELATED"/>
    <property type="match status" value="1"/>
</dbReference>
<dbReference type="EMBL" id="BAHC01000159">
    <property type="protein sequence ID" value="GAB92081.1"/>
    <property type="molecule type" value="Genomic_DNA"/>
</dbReference>
<keyword evidence="2 5" id="KW-0479">Metal-binding</keyword>
<dbReference type="eggNOG" id="COG2301">
    <property type="taxonomic scope" value="Bacteria"/>
</dbReference>
<evidence type="ECO:0000256" key="1">
    <source>
        <dbReference type="ARBA" id="ARBA00001946"/>
    </source>
</evidence>
<dbReference type="Pfam" id="PF03328">
    <property type="entry name" value="HpcH_HpaI"/>
    <property type="match status" value="1"/>
</dbReference>
<evidence type="ECO:0000256" key="2">
    <source>
        <dbReference type="ARBA" id="ARBA00022723"/>
    </source>
</evidence>
<dbReference type="Proteomes" id="UP000008363">
    <property type="component" value="Unassembled WGS sequence"/>
</dbReference>
<keyword evidence="8" id="KW-1185">Reference proteome</keyword>
<dbReference type="Gene3D" id="3.20.20.60">
    <property type="entry name" value="Phosphoenolpyruvate-binding domains"/>
    <property type="match status" value="1"/>
</dbReference>
<reference evidence="7 8" key="1">
    <citation type="submission" date="2012-08" db="EMBL/GenBank/DDBJ databases">
        <title>Whole genome shotgun sequence of Gordonia rhizosphera NBRC 16068.</title>
        <authorList>
            <person name="Takarada H."/>
            <person name="Isaki S."/>
            <person name="Hosoyama A."/>
            <person name="Tsuchikane K."/>
            <person name="Katsumata H."/>
            <person name="Baba S."/>
            <person name="Ohji S."/>
            <person name="Yamazaki S."/>
            <person name="Fujita N."/>
        </authorList>
    </citation>
    <scope>NUCLEOTIDE SEQUENCE [LARGE SCALE GENOMIC DNA]</scope>
    <source>
        <strain evidence="7 8">NBRC 16068</strain>
    </source>
</reference>
<feature type="binding site" evidence="4">
    <location>
        <position position="61"/>
    </location>
    <ligand>
        <name>substrate</name>
    </ligand>
</feature>
<evidence type="ECO:0000313" key="8">
    <source>
        <dbReference type="Proteomes" id="UP000008363"/>
    </source>
</evidence>
<name>K6WEA4_9ACTN</name>
<keyword evidence="7" id="KW-0456">Lyase</keyword>
<dbReference type="RefSeq" id="WP_006336137.1">
    <property type="nucleotide sequence ID" value="NZ_BAHC01000159.1"/>
</dbReference>
<dbReference type="SUPFAM" id="SSF51621">
    <property type="entry name" value="Phosphoenolpyruvate/pyruvate domain"/>
    <property type="match status" value="1"/>
</dbReference>